<evidence type="ECO:0000313" key="1">
    <source>
        <dbReference type="EMBL" id="ODS34668.1"/>
    </source>
</evidence>
<proteinExistence type="predicted"/>
<name>A0A1E3XGD1_9BACT</name>
<dbReference type="GO" id="GO:0016829">
    <property type="term" value="F:lyase activity"/>
    <property type="evidence" value="ECO:0007669"/>
    <property type="project" value="UniProtKB-KW"/>
</dbReference>
<dbReference type="InterPro" id="IPR011989">
    <property type="entry name" value="ARM-like"/>
</dbReference>
<dbReference type="Proteomes" id="UP000094056">
    <property type="component" value="Unassembled WGS sequence"/>
</dbReference>
<comment type="caution">
    <text evidence="1">The sequence shown here is derived from an EMBL/GenBank/DDBJ whole genome shotgun (WGS) entry which is preliminary data.</text>
</comment>
<sequence length="184" mass="20402">MALGEIGDSRAVGPLVATLKNEDGYVRAEAAKALGKTGDKRAVNPLVQNLMDWYSNRSVAEALSQLAWKPQSDNDKIHFWVAQRKGDELRRNWVLTKKVLLKDVESFEHLRIENALFAFMGIGKEEIISILIEKLNTKGNKTMAEAYLNCGNWELDKAAREWAARHGYTISTGAGAAPVGWGSM</sequence>
<dbReference type="SUPFAM" id="SSF48371">
    <property type="entry name" value="ARM repeat"/>
    <property type="match status" value="1"/>
</dbReference>
<dbReference type="EMBL" id="MAYW01000003">
    <property type="protein sequence ID" value="ODS34668.1"/>
    <property type="molecule type" value="Genomic_DNA"/>
</dbReference>
<gene>
    <name evidence="1" type="ORF">SCARUB_00248</name>
</gene>
<dbReference type="SMART" id="SM00567">
    <property type="entry name" value="EZ_HEAT"/>
    <property type="match status" value="2"/>
</dbReference>
<protein>
    <submittedName>
        <fullName evidence="1">Heat repeat-containing PBS lyase</fullName>
    </submittedName>
</protein>
<reference evidence="1 2" key="1">
    <citation type="submission" date="2016-07" db="EMBL/GenBank/DDBJ databases">
        <title>Draft genome of Scalindua rubra, obtained from a brine-seawater interface in the Red Sea, sheds light on salt adaptation in anammox bacteria.</title>
        <authorList>
            <person name="Speth D.R."/>
            <person name="Lagkouvardos I."/>
            <person name="Wang Y."/>
            <person name="Qian P.-Y."/>
            <person name="Dutilh B.E."/>
            <person name="Jetten M.S."/>
        </authorList>
    </citation>
    <scope>NUCLEOTIDE SEQUENCE [LARGE SCALE GENOMIC DNA]</scope>
    <source>
        <strain evidence="1">BSI-1</strain>
    </source>
</reference>
<dbReference type="AlphaFoldDB" id="A0A1E3XGD1"/>
<dbReference type="InterPro" id="IPR016024">
    <property type="entry name" value="ARM-type_fold"/>
</dbReference>
<organism evidence="1 2">
    <name type="scientific">Candidatus Scalindua rubra</name>
    <dbReference type="NCBI Taxonomy" id="1872076"/>
    <lineage>
        <taxon>Bacteria</taxon>
        <taxon>Pseudomonadati</taxon>
        <taxon>Planctomycetota</taxon>
        <taxon>Candidatus Brocadiia</taxon>
        <taxon>Candidatus Brocadiales</taxon>
        <taxon>Candidatus Scalinduaceae</taxon>
        <taxon>Candidatus Scalindua</taxon>
    </lineage>
</organism>
<keyword evidence="1" id="KW-0456">Lyase</keyword>
<dbReference type="InterPro" id="IPR004155">
    <property type="entry name" value="PBS_lyase_HEAT"/>
</dbReference>
<dbReference type="PATRIC" id="fig|1872076.5.peg.276"/>
<accession>A0A1E3XGD1</accession>
<evidence type="ECO:0000313" key="2">
    <source>
        <dbReference type="Proteomes" id="UP000094056"/>
    </source>
</evidence>
<dbReference type="Pfam" id="PF13646">
    <property type="entry name" value="HEAT_2"/>
    <property type="match status" value="1"/>
</dbReference>
<dbReference type="Gene3D" id="1.25.10.10">
    <property type="entry name" value="Leucine-rich Repeat Variant"/>
    <property type="match status" value="1"/>
</dbReference>